<organism evidence="2 3">
    <name type="scientific">Alkalibacter rhizosphaerae</name>
    <dbReference type="NCBI Taxonomy" id="2815577"/>
    <lineage>
        <taxon>Bacteria</taxon>
        <taxon>Bacillati</taxon>
        <taxon>Bacillota</taxon>
        <taxon>Clostridia</taxon>
        <taxon>Eubacteriales</taxon>
        <taxon>Eubacteriaceae</taxon>
        <taxon>Alkalibacter</taxon>
    </lineage>
</organism>
<dbReference type="Proteomes" id="UP000663499">
    <property type="component" value="Chromosome"/>
</dbReference>
<dbReference type="InterPro" id="IPR004038">
    <property type="entry name" value="Ribosomal_eL8/eL30/eS12/Gad45"/>
</dbReference>
<evidence type="ECO:0000313" key="2">
    <source>
        <dbReference type="EMBL" id="QSX07495.1"/>
    </source>
</evidence>
<dbReference type="EMBL" id="CP071444">
    <property type="protein sequence ID" value="QSX07495.1"/>
    <property type="molecule type" value="Genomic_DNA"/>
</dbReference>
<dbReference type="SUPFAM" id="SSF55315">
    <property type="entry name" value="L30e-like"/>
    <property type="match status" value="1"/>
</dbReference>
<proteinExistence type="predicted"/>
<accession>A0A975AHH5</accession>
<dbReference type="AlphaFoldDB" id="A0A975AHH5"/>
<dbReference type="InterPro" id="IPR029064">
    <property type="entry name" value="Ribosomal_eL30-like_sf"/>
</dbReference>
<dbReference type="Gene3D" id="3.30.1330.30">
    <property type="match status" value="1"/>
</dbReference>
<keyword evidence="3" id="KW-1185">Reference proteome</keyword>
<sequence length="81" mass="8850">MLEDLKASQVLVGTRQTMKAVRADQAERVYLALDADAPIKKEVEMLCENHGVEITFVNSMSELGTACGIERKTAAAVLLKE</sequence>
<reference evidence="2" key="1">
    <citation type="submission" date="2021-03" db="EMBL/GenBank/DDBJ databases">
        <title>Alkalibacter marinus sp. nov., isolated from tidal flat sediment.</title>
        <authorList>
            <person name="Namirimu T."/>
            <person name="Yang J.-A."/>
            <person name="Yang S.-H."/>
            <person name="Kim Y.-J."/>
            <person name="Kwon K.K."/>
        </authorList>
    </citation>
    <scope>NUCLEOTIDE SEQUENCE</scope>
    <source>
        <strain evidence="2">ES005</strain>
    </source>
</reference>
<protein>
    <submittedName>
        <fullName evidence="2">Ribosomal L7Ae/L30e/S12e/Gadd45 family protein</fullName>
    </submittedName>
</protein>
<gene>
    <name evidence="2" type="ORF">J0B03_06515</name>
</gene>
<dbReference type="RefSeq" id="WP_207298838.1">
    <property type="nucleotide sequence ID" value="NZ_CP071444.1"/>
</dbReference>
<dbReference type="KEGG" id="alka:J0B03_06515"/>
<dbReference type="Pfam" id="PF01248">
    <property type="entry name" value="Ribosomal_L7Ae"/>
    <property type="match status" value="1"/>
</dbReference>
<evidence type="ECO:0000313" key="3">
    <source>
        <dbReference type="Proteomes" id="UP000663499"/>
    </source>
</evidence>
<feature type="domain" description="Ribosomal protein eL8/eL30/eS12/Gadd45" evidence="1">
    <location>
        <begin position="5"/>
        <end position="77"/>
    </location>
</feature>
<name>A0A975AHH5_9FIRM</name>
<evidence type="ECO:0000259" key="1">
    <source>
        <dbReference type="Pfam" id="PF01248"/>
    </source>
</evidence>